<comment type="caution">
    <text evidence="2">The sequence shown here is derived from an EMBL/GenBank/DDBJ whole genome shotgun (WGS) entry which is preliminary data.</text>
</comment>
<sequence length="80" mass="8997">MTPLLPLLLQVLPLLLPVWDLASFLEADVIHGLDILLEYLSVTSVPRRIICLRLQIIQRGLSCCHIRFSSSDLCSALRTL</sequence>
<name>A0A5B7F078_PORTR</name>
<dbReference type="AlphaFoldDB" id="A0A5B7F078"/>
<gene>
    <name evidence="2" type="ORF">E2C01_032667</name>
</gene>
<keyword evidence="1" id="KW-0732">Signal</keyword>
<dbReference type="Proteomes" id="UP000324222">
    <property type="component" value="Unassembled WGS sequence"/>
</dbReference>
<protein>
    <recommendedName>
        <fullName evidence="4">Secreted protein</fullName>
    </recommendedName>
</protein>
<proteinExistence type="predicted"/>
<dbReference type="EMBL" id="VSRR010004275">
    <property type="protein sequence ID" value="MPC39145.1"/>
    <property type="molecule type" value="Genomic_DNA"/>
</dbReference>
<accession>A0A5B7F078</accession>
<feature type="chain" id="PRO_5022926956" description="Secreted protein" evidence="1">
    <location>
        <begin position="28"/>
        <end position="80"/>
    </location>
</feature>
<organism evidence="2 3">
    <name type="scientific">Portunus trituberculatus</name>
    <name type="common">Swimming crab</name>
    <name type="synonym">Neptunus trituberculatus</name>
    <dbReference type="NCBI Taxonomy" id="210409"/>
    <lineage>
        <taxon>Eukaryota</taxon>
        <taxon>Metazoa</taxon>
        <taxon>Ecdysozoa</taxon>
        <taxon>Arthropoda</taxon>
        <taxon>Crustacea</taxon>
        <taxon>Multicrustacea</taxon>
        <taxon>Malacostraca</taxon>
        <taxon>Eumalacostraca</taxon>
        <taxon>Eucarida</taxon>
        <taxon>Decapoda</taxon>
        <taxon>Pleocyemata</taxon>
        <taxon>Brachyura</taxon>
        <taxon>Eubrachyura</taxon>
        <taxon>Portunoidea</taxon>
        <taxon>Portunidae</taxon>
        <taxon>Portuninae</taxon>
        <taxon>Portunus</taxon>
    </lineage>
</organism>
<reference evidence="2 3" key="1">
    <citation type="submission" date="2019-05" db="EMBL/GenBank/DDBJ databases">
        <title>Another draft genome of Portunus trituberculatus and its Hox gene families provides insights of decapod evolution.</title>
        <authorList>
            <person name="Jeong J.-H."/>
            <person name="Song I."/>
            <person name="Kim S."/>
            <person name="Choi T."/>
            <person name="Kim D."/>
            <person name="Ryu S."/>
            <person name="Kim W."/>
        </authorList>
    </citation>
    <scope>NUCLEOTIDE SEQUENCE [LARGE SCALE GENOMIC DNA]</scope>
    <source>
        <tissue evidence="2">Muscle</tissue>
    </source>
</reference>
<evidence type="ECO:0000313" key="2">
    <source>
        <dbReference type="EMBL" id="MPC39145.1"/>
    </source>
</evidence>
<keyword evidence="3" id="KW-1185">Reference proteome</keyword>
<evidence type="ECO:0008006" key="4">
    <source>
        <dbReference type="Google" id="ProtNLM"/>
    </source>
</evidence>
<feature type="signal peptide" evidence="1">
    <location>
        <begin position="1"/>
        <end position="27"/>
    </location>
</feature>
<evidence type="ECO:0000313" key="3">
    <source>
        <dbReference type="Proteomes" id="UP000324222"/>
    </source>
</evidence>
<evidence type="ECO:0000256" key="1">
    <source>
        <dbReference type="SAM" id="SignalP"/>
    </source>
</evidence>